<keyword evidence="2" id="KW-1185">Reference proteome</keyword>
<proteinExistence type="predicted"/>
<comment type="caution">
    <text evidence="1">The sequence shown here is derived from an EMBL/GenBank/DDBJ whole genome shotgun (WGS) entry which is preliminary data.</text>
</comment>
<reference evidence="1 2" key="1">
    <citation type="submission" date="2024-06" db="EMBL/GenBank/DDBJ databases">
        <title>Genomic Encyclopedia of Type Strains, Phase IV (KMG-IV): sequencing the most valuable type-strain genomes for metagenomic binning, comparative biology and taxonomic classification.</title>
        <authorList>
            <person name="Goeker M."/>
        </authorList>
    </citation>
    <scope>NUCLEOTIDE SEQUENCE [LARGE SCALE GENOMIC DNA]</scope>
    <source>
        <strain evidence="1 2">DSM 105042</strain>
    </source>
</reference>
<dbReference type="EMBL" id="JBEPLJ010000001">
    <property type="protein sequence ID" value="MET3584183.1"/>
    <property type="molecule type" value="Genomic_DNA"/>
</dbReference>
<evidence type="ECO:0000313" key="1">
    <source>
        <dbReference type="EMBL" id="MET3584183.1"/>
    </source>
</evidence>
<dbReference type="Proteomes" id="UP001549031">
    <property type="component" value="Unassembled WGS sequence"/>
</dbReference>
<protein>
    <submittedName>
        <fullName evidence="1">Uncharacterized protein</fullName>
    </submittedName>
</protein>
<gene>
    <name evidence="1" type="ORF">ABID21_000275</name>
</gene>
<evidence type="ECO:0000313" key="2">
    <source>
        <dbReference type="Proteomes" id="UP001549031"/>
    </source>
</evidence>
<organism evidence="1 2">
    <name type="scientific">Pseudorhizobium tarimense</name>
    <dbReference type="NCBI Taxonomy" id="1079109"/>
    <lineage>
        <taxon>Bacteria</taxon>
        <taxon>Pseudomonadati</taxon>
        <taxon>Pseudomonadota</taxon>
        <taxon>Alphaproteobacteria</taxon>
        <taxon>Hyphomicrobiales</taxon>
        <taxon>Rhizobiaceae</taxon>
        <taxon>Rhizobium/Agrobacterium group</taxon>
        <taxon>Pseudorhizobium</taxon>
    </lineage>
</organism>
<name>A0ABV2H0X3_9HYPH</name>
<accession>A0ABV2H0X3</accession>
<sequence>MILVPQYVAYPSDLLPLDLRLGGQELVRNTSTCVGNDLDGSFNSKPGYPVRLVFLNGSVSNRMLDYSDGFEHLGDEMVDLFDHQKT</sequence>